<evidence type="ECO:0000256" key="1">
    <source>
        <dbReference type="SAM" id="Coils"/>
    </source>
</evidence>
<reference evidence="4" key="1">
    <citation type="submission" date="2022-11" db="UniProtKB">
        <authorList>
            <consortium name="WormBaseParasite"/>
        </authorList>
    </citation>
    <scope>IDENTIFICATION</scope>
</reference>
<feature type="compositionally biased region" description="Basic and acidic residues" evidence="2">
    <location>
        <begin position="232"/>
        <end position="245"/>
    </location>
</feature>
<feature type="compositionally biased region" description="Basic and acidic residues" evidence="2">
    <location>
        <begin position="149"/>
        <end position="224"/>
    </location>
</feature>
<dbReference type="Proteomes" id="UP000887578">
    <property type="component" value="Unplaced"/>
</dbReference>
<feature type="coiled-coil region" evidence="1">
    <location>
        <begin position="39"/>
        <end position="87"/>
    </location>
</feature>
<evidence type="ECO:0000313" key="3">
    <source>
        <dbReference type="Proteomes" id="UP000887578"/>
    </source>
</evidence>
<feature type="region of interest" description="Disordered" evidence="2">
    <location>
        <begin position="283"/>
        <end position="341"/>
    </location>
</feature>
<accession>A0A914PX89</accession>
<feature type="region of interest" description="Disordered" evidence="2">
    <location>
        <begin position="149"/>
        <end position="249"/>
    </location>
</feature>
<feature type="region of interest" description="Disordered" evidence="2">
    <location>
        <begin position="372"/>
        <end position="395"/>
    </location>
</feature>
<dbReference type="AlphaFoldDB" id="A0A914PX89"/>
<protein>
    <submittedName>
        <fullName evidence="4">Helitron helicase-like domain-containing protein</fullName>
    </submittedName>
</protein>
<evidence type="ECO:0000313" key="4">
    <source>
        <dbReference type="WBParaSite" id="PDA_v2.g19488.t1"/>
    </source>
</evidence>
<proteinExistence type="predicted"/>
<organism evidence="3 4">
    <name type="scientific">Panagrolaimus davidi</name>
    <dbReference type="NCBI Taxonomy" id="227884"/>
    <lineage>
        <taxon>Eukaryota</taxon>
        <taxon>Metazoa</taxon>
        <taxon>Ecdysozoa</taxon>
        <taxon>Nematoda</taxon>
        <taxon>Chromadorea</taxon>
        <taxon>Rhabditida</taxon>
        <taxon>Tylenchina</taxon>
        <taxon>Panagrolaimomorpha</taxon>
        <taxon>Panagrolaimoidea</taxon>
        <taxon>Panagrolaimidae</taxon>
        <taxon>Panagrolaimus</taxon>
    </lineage>
</organism>
<dbReference type="WBParaSite" id="PDA_v2.g19488.t1">
    <property type="protein sequence ID" value="PDA_v2.g19488.t1"/>
    <property type="gene ID" value="PDA_v2.g19488"/>
</dbReference>
<sequence length="687" mass="82010">MEVVVDNVINVDEKAKSEIERLKFIVNETYDSFCKRVKQKKSTKLKARWNKEKQNAKEEIVKIEKEIEERRQRRERASDDIMEVDAENGEPVLMGAMIDINRLNADEMVLNNESELVAQREESFDDYCKRLKKKKSGALKRKWLKEKMSAEEQIAKNEREREKRRLAKEAQSENERKRKRDEARELRSINNDNEERHAKQRRLENKRDSENTQRENENEVERRARLNSQREIQNRLRENETEVQRQARLNLKRNRENRIRENETEEEREARLNLQREIQNRIRENETQEDYETRLNSQREIQNRIRENETEEDYEARLNSQRETQNRLRENETEEERETRLNLQRQIQNRIREIENEEERDERLNNMRENYRERQQNPRQEFAAANSENVEEFRTGPQDRECSECKALHFEGEAKMKNGAYDSCCNGGKVKVDIGPYPEELKRLMKREEGTDWKELDKNMLKYNTSVSFAYTKGEMRQLPGIFHYRIQGELMHILPRYIDPLPGRNPAFGQLWILETNDAIEYRCQAPFASRCSREMFDFLHRLIENINKYAEIYKMLNEIEKEERANAEREGREAKICKIVFKKATDNPSDVLAFPTVNEVAGVYICDENGDTPVSDLEVQRKCNEGERPMAEKISKYSEHVEPLTFVLFYPYGTGDFWFYNKPKNVDNPGLGKMTALHNGLYDCG</sequence>
<keyword evidence="3" id="KW-1185">Reference proteome</keyword>
<name>A0A914PX89_9BILA</name>
<evidence type="ECO:0000256" key="2">
    <source>
        <dbReference type="SAM" id="MobiDB-lite"/>
    </source>
</evidence>
<keyword evidence="1" id="KW-0175">Coiled coil</keyword>